<evidence type="ECO:0000256" key="1">
    <source>
        <dbReference type="ARBA" id="ARBA00004429"/>
    </source>
</evidence>
<keyword evidence="7 8" id="KW-0472">Membrane</keyword>
<keyword evidence="4" id="KW-0997">Cell inner membrane</keyword>
<feature type="transmembrane region" description="Helical" evidence="8">
    <location>
        <begin position="135"/>
        <end position="154"/>
    </location>
</feature>
<feature type="transmembrane region" description="Helical" evidence="8">
    <location>
        <begin position="331"/>
        <end position="352"/>
    </location>
</feature>
<dbReference type="InterPro" id="IPR024989">
    <property type="entry name" value="MFS_assoc_dom"/>
</dbReference>
<keyword evidence="5 8" id="KW-0812">Transmembrane</keyword>
<evidence type="ECO:0000256" key="3">
    <source>
        <dbReference type="ARBA" id="ARBA00022475"/>
    </source>
</evidence>
<feature type="transmembrane region" description="Helical" evidence="8">
    <location>
        <begin position="12"/>
        <end position="33"/>
    </location>
</feature>
<feature type="transmembrane region" description="Helical" evidence="8">
    <location>
        <begin position="291"/>
        <end position="310"/>
    </location>
</feature>
<feature type="transmembrane region" description="Helical" evidence="8">
    <location>
        <begin position="71"/>
        <end position="90"/>
    </location>
</feature>
<evidence type="ECO:0000256" key="2">
    <source>
        <dbReference type="ARBA" id="ARBA00022448"/>
    </source>
</evidence>
<keyword evidence="2" id="KW-0813">Transport</keyword>
<name>A0A0H4J0B0_9PROT</name>
<evidence type="ECO:0000256" key="4">
    <source>
        <dbReference type="ARBA" id="ARBA00022519"/>
    </source>
</evidence>
<dbReference type="SUPFAM" id="SSF103473">
    <property type="entry name" value="MFS general substrate transporter"/>
    <property type="match status" value="1"/>
</dbReference>
<dbReference type="GO" id="GO:0030395">
    <property type="term" value="F:lactose binding"/>
    <property type="evidence" value="ECO:0007669"/>
    <property type="project" value="TreeGrafter"/>
</dbReference>
<dbReference type="InterPro" id="IPR036259">
    <property type="entry name" value="MFS_trans_sf"/>
</dbReference>
<evidence type="ECO:0000256" key="7">
    <source>
        <dbReference type="ARBA" id="ARBA00023136"/>
    </source>
</evidence>
<feature type="domain" description="Major facilitator superfamily (MFS) profile" evidence="9">
    <location>
        <begin position="1"/>
        <end position="380"/>
    </location>
</feature>
<keyword evidence="3" id="KW-1003">Cell membrane</keyword>
<protein>
    <submittedName>
        <fullName evidence="10">MFS transporter</fullName>
    </submittedName>
</protein>
<dbReference type="PIRSF" id="PIRSF004925">
    <property type="entry name" value="HcaT"/>
    <property type="match status" value="1"/>
</dbReference>
<evidence type="ECO:0000313" key="11">
    <source>
        <dbReference type="Proteomes" id="UP000066549"/>
    </source>
</evidence>
<evidence type="ECO:0000256" key="8">
    <source>
        <dbReference type="SAM" id="Phobius"/>
    </source>
</evidence>
<keyword evidence="11" id="KW-1185">Reference proteome</keyword>
<dbReference type="PANTHER" id="PTHR23522">
    <property type="entry name" value="BLL5896 PROTEIN"/>
    <property type="match status" value="1"/>
</dbReference>
<dbReference type="OrthoDB" id="9150135at2"/>
<feature type="transmembrane region" description="Helical" evidence="8">
    <location>
        <begin position="199"/>
        <end position="222"/>
    </location>
</feature>
<sequence length="387" mass="44011">MTHKLHFNLSRFYFIYYFFVGLFVPYWGLFLTFKSFTPIQIGFMLSFFQLSRIFAPNIWGWLADRTEKRSLWIKLTAFFGCLGFFGIFWADNFFEVFLIMMAMSIFTSSTLPLAESLTLSHLATTNGHYSRIRAWGSFGFIVASFGFGFVFDLIGIQHLLVTLLITQLLIFIFSYGIPEKAYEREESLNLSFFKILKNNEVICLLSSCALMVTSHGLLYNFFSIYLDERGYTRSAIGFLWSLGVVCEIIVFLSMPKILKFFNFKQILMISLFIAVIRFFIIGNYVDFLTLIILAQMMHAFTFGAFHVASIEMVNKFFPGKNHAKGQALYNSITYGVGGALGGLGGGFIIQTYSASSAFLLSALFPLFGFVIVAFGIKSNKFNAKLFS</sequence>
<comment type="subcellular location">
    <subcellularLocation>
        <location evidence="1">Cell inner membrane</location>
        <topology evidence="1">Multi-pass membrane protein</topology>
    </subcellularLocation>
</comment>
<dbReference type="Pfam" id="PF12832">
    <property type="entry name" value="MFS_1_like"/>
    <property type="match status" value="1"/>
</dbReference>
<feature type="transmembrane region" description="Helical" evidence="8">
    <location>
        <begin position="358"/>
        <end position="376"/>
    </location>
</feature>
<dbReference type="Gene3D" id="1.20.1250.20">
    <property type="entry name" value="MFS general substrate transporter like domains"/>
    <property type="match status" value="2"/>
</dbReference>
<gene>
    <name evidence="10" type="ORF">VI33_01625</name>
</gene>
<dbReference type="GO" id="GO:0015528">
    <property type="term" value="F:lactose:proton symporter activity"/>
    <property type="evidence" value="ECO:0007669"/>
    <property type="project" value="TreeGrafter"/>
</dbReference>
<dbReference type="EMBL" id="CP011002">
    <property type="protein sequence ID" value="AKO65485.1"/>
    <property type="molecule type" value="Genomic_DNA"/>
</dbReference>
<dbReference type="Proteomes" id="UP000066549">
    <property type="component" value="Chromosome"/>
</dbReference>
<dbReference type="PROSITE" id="PS50850">
    <property type="entry name" value="MFS"/>
    <property type="match status" value="1"/>
</dbReference>
<feature type="transmembrane region" description="Helical" evidence="8">
    <location>
        <begin position="160"/>
        <end position="178"/>
    </location>
</feature>
<evidence type="ECO:0000313" key="10">
    <source>
        <dbReference type="EMBL" id="AKO65485.1"/>
    </source>
</evidence>
<evidence type="ECO:0000259" key="9">
    <source>
        <dbReference type="PROSITE" id="PS50850"/>
    </source>
</evidence>
<proteinExistence type="predicted"/>
<feature type="transmembrane region" description="Helical" evidence="8">
    <location>
        <begin position="96"/>
        <end position="114"/>
    </location>
</feature>
<feature type="transmembrane region" description="Helical" evidence="8">
    <location>
        <begin position="39"/>
        <end position="59"/>
    </location>
</feature>
<dbReference type="AlphaFoldDB" id="A0A0H4J0B0"/>
<dbReference type="GO" id="GO:0005886">
    <property type="term" value="C:plasma membrane"/>
    <property type="evidence" value="ECO:0007669"/>
    <property type="project" value="UniProtKB-SubCell"/>
</dbReference>
<dbReference type="InterPro" id="IPR026032">
    <property type="entry name" value="HcaT-like"/>
</dbReference>
<dbReference type="InterPro" id="IPR020846">
    <property type="entry name" value="MFS_dom"/>
</dbReference>
<feature type="transmembrane region" description="Helical" evidence="8">
    <location>
        <begin position="234"/>
        <end position="254"/>
    </location>
</feature>
<keyword evidence="6 8" id="KW-1133">Transmembrane helix</keyword>
<dbReference type="PANTHER" id="PTHR23522:SF10">
    <property type="entry name" value="3-PHENYLPROPIONIC ACID TRANSPORTER-RELATED"/>
    <property type="match status" value="1"/>
</dbReference>
<evidence type="ECO:0000256" key="5">
    <source>
        <dbReference type="ARBA" id="ARBA00022692"/>
    </source>
</evidence>
<accession>A0A0H4J0B0</accession>
<reference evidence="10 11" key="1">
    <citation type="submission" date="2015-03" db="EMBL/GenBank/DDBJ databases">
        <title>Comparative analysis of the OM43 clade including a novel species from Red Sea uncovers genomic and metabolic diversity among marine methylotrophs.</title>
        <authorList>
            <person name="Jimenez-Infante F."/>
            <person name="Ngugi D.K."/>
            <person name="Vinu M."/>
            <person name="Alam I."/>
            <person name="Kamau A."/>
            <person name="Blom J."/>
            <person name="Bajic V.B."/>
            <person name="Stingl U."/>
        </authorList>
    </citation>
    <scope>NUCLEOTIDE SEQUENCE [LARGE SCALE GENOMIC DNA]</scope>
    <source>
        <strain evidence="10 11">MBRSH7</strain>
    </source>
</reference>
<evidence type="ECO:0000256" key="6">
    <source>
        <dbReference type="ARBA" id="ARBA00022989"/>
    </source>
</evidence>
<dbReference type="NCBIfam" id="NF037955">
    <property type="entry name" value="mfs"/>
    <property type="match status" value="1"/>
</dbReference>
<feature type="transmembrane region" description="Helical" evidence="8">
    <location>
        <begin position="266"/>
        <end position="285"/>
    </location>
</feature>
<organism evidence="10 11">
    <name type="scientific">Methylophilales bacterium MBRS-H7</name>
    <dbReference type="NCBI Taxonomy" id="1623450"/>
    <lineage>
        <taxon>Bacteria</taxon>
        <taxon>Pseudomonadati</taxon>
        <taxon>Pseudomonadota</taxon>
        <taxon>Betaproteobacteria</taxon>
        <taxon>Nitrosomonadales</taxon>
        <taxon>OM43 clade</taxon>
    </lineage>
</organism>